<keyword evidence="3" id="KW-1185">Reference proteome</keyword>
<dbReference type="EMBL" id="LANX01000001">
    <property type="protein sequence ID" value="KJV68863.1"/>
    <property type="molecule type" value="Genomic_DNA"/>
</dbReference>
<name>A0A0F3NLC0_9RICK</name>
<gene>
    <name evidence="2" type="ORF">NLO413_0231</name>
</gene>
<reference evidence="2 3" key="1">
    <citation type="submission" date="2015-02" db="EMBL/GenBank/DDBJ databases">
        <title>Genome Sequencing of Rickettsiales.</title>
        <authorList>
            <person name="Daugherty S.C."/>
            <person name="Su Q."/>
            <person name="Abolude K."/>
            <person name="Beier-Sexton M."/>
            <person name="Carlyon J.A."/>
            <person name="Carter R."/>
            <person name="Day N.P."/>
            <person name="Dumler S.J."/>
            <person name="Dyachenko V."/>
            <person name="Godinez A."/>
            <person name="Kurtti T.J."/>
            <person name="Lichay M."/>
            <person name="Mullins K.E."/>
            <person name="Ott S."/>
            <person name="Pappas-Brown V."/>
            <person name="Paris D.H."/>
            <person name="Patel P."/>
            <person name="Richards A.L."/>
            <person name="Sadzewicz L."/>
            <person name="Sears K."/>
            <person name="Seidman D."/>
            <person name="Sengamalay N."/>
            <person name="Stenos J."/>
            <person name="Tallon L.J."/>
            <person name="Vincent G."/>
            <person name="Fraser C.M."/>
            <person name="Munderloh U."/>
            <person name="Dunning-Hotopp J.C."/>
        </authorList>
    </citation>
    <scope>NUCLEOTIDE SEQUENCE [LARGE SCALE GENOMIC DNA]</scope>
    <source>
        <strain evidence="2 3">RAC413</strain>
    </source>
</reference>
<organism evidence="2 3">
    <name type="scientific">Candidatus Neoehrlichia procyonis str. RAC413</name>
    <dbReference type="NCBI Taxonomy" id="1359163"/>
    <lineage>
        <taxon>Bacteria</taxon>
        <taxon>Pseudomonadati</taxon>
        <taxon>Pseudomonadota</taxon>
        <taxon>Alphaproteobacteria</taxon>
        <taxon>Rickettsiales</taxon>
        <taxon>Anaplasmataceae</taxon>
        <taxon>Candidatus Neoehrlichia</taxon>
    </lineage>
</organism>
<dbReference type="InterPro" id="IPR043133">
    <property type="entry name" value="GTP-CH-I_C/QueF"/>
</dbReference>
<dbReference type="Gene3D" id="3.30.1130.10">
    <property type="match status" value="1"/>
</dbReference>
<dbReference type="Proteomes" id="UP000033562">
    <property type="component" value="Unassembled WGS sequence"/>
</dbReference>
<dbReference type="STRING" id="1359163.NLO413_0231"/>
<dbReference type="AlphaFoldDB" id="A0A0F3NLC0"/>
<dbReference type="GO" id="GO:0006760">
    <property type="term" value="P:folic acid-containing compound metabolic process"/>
    <property type="evidence" value="ECO:0007669"/>
    <property type="project" value="InterPro"/>
</dbReference>
<comment type="caution">
    <text evidence="2">The sequence shown here is derived from an EMBL/GenBank/DDBJ whole genome shotgun (WGS) entry which is preliminary data.</text>
</comment>
<proteinExistence type="predicted"/>
<dbReference type="GO" id="GO:0004150">
    <property type="term" value="F:dihydroneopterin aldolase activity"/>
    <property type="evidence" value="ECO:0007669"/>
    <property type="project" value="InterPro"/>
</dbReference>
<evidence type="ECO:0000313" key="2">
    <source>
        <dbReference type="EMBL" id="KJV68863.1"/>
    </source>
</evidence>
<dbReference type="NCBIfam" id="TIGR00526">
    <property type="entry name" value="folB_dom"/>
    <property type="match status" value="1"/>
</dbReference>
<dbReference type="OrthoDB" id="7162800at2"/>
<protein>
    <submittedName>
        <fullName evidence="2">FolB domain protein</fullName>
    </submittedName>
</protein>
<sequence>MNSAMIYIKNLKIYAKVGFSSWEKVVKQQIIMDVKLSVNYTNDNFVNYKTIVNNIINFINIHHYDLLEDMAQEVKKFLEKEPNVIKCHIKIHKPLALFGLGAKIYII</sequence>
<dbReference type="SUPFAM" id="SSF55620">
    <property type="entry name" value="Tetrahydrobiopterin biosynthesis enzymes-like"/>
    <property type="match status" value="1"/>
</dbReference>
<evidence type="ECO:0000259" key="1">
    <source>
        <dbReference type="SMART" id="SM00905"/>
    </source>
</evidence>
<feature type="domain" description="Dihydroneopterin aldolase/epimerase" evidence="1">
    <location>
        <begin position="6"/>
        <end position="106"/>
    </location>
</feature>
<dbReference type="RefSeq" id="WP_045808700.1">
    <property type="nucleotide sequence ID" value="NZ_LANX01000001.1"/>
</dbReference>
<accession>A0A0F3NLC0</accession>
<evidence type="ECO:0000313" key="3">
    <source>
        <dbReference type="Proteomes" id="UP000033562"/>
    </source>
</evidence>
<dbReference type="SMART" id="SM00905">
    <property type="entry name" value="FolB"/>
    <property type="match status" value="1"/>
</dbReference>
<dbReference type="Pfam" id="PF02152">
    <property type="entry name" value="FolB"/>
    <property type="match status" value="1"/>
</dbReference>
<dbReference type="InterPro" id="IPR006157">
    <property type="entry name" value="FolB_dom"/>
</dbReference>